<dbReference type="Gene3D" id="3.30.565.10">
    <property type="entry name" value="Histidine kinase-like ATPase, C-terminal domain"/>
    <property type="match status" value="2"/>
</dbReference>
<evidence type="ECO:0000256" key="4">
    <source>
        <dbReference type="ARBA" id="ARBA00022777"/>
    </source>
</evidence>
<dbReference type="GO" id="GO:0016301">
    <property type="term" value="F:kinase activity"/>
    <property type="evidence" value="ECO:0007669"/>
    <property type="project" value="UniProtKB-KW"/>
</dbReference>
<dbReference type="PANTHER" id="PTHR42878">
    <property type="entry name" value="TWO-COMPONENT HISTIDINE KINASE"/>
    <property type="match status" value="1"/>
</dbReference>
<reference evidence="6 7" key="1">
    <citation type="submission" date="2020-11" db="EMBL/GenBank/DDBJ databases">
        <title>Kaistella gelatinilytica sp. nov., a flavobacterium isolated from Antarctic Soil.</title>
        <authorList>
            <person name="Li J."/>
        </authorList>
    </citation>
    <scope>NUCLEOTIDE SEQUENCE [LARGE SCALE GENOMIC DNA]</scope>
    <source>
        <strain evidence="6 7">G5-32</strain>
    </source>
</reference>
<dbReference type="InterPro" id="IPR003594">
    <property type="entry name" value="HATPase_dom"/>
</dbReference>
<dbReference type="Pfam" id="PF02518">
    <property type="entry name" value="HATPase_c"/>
    <property type="match status" value="1"/>
</dbReference>
<dbReference type="Pfam" id="PF13589">
    <property type="entry name" value="HATPase_c_3"/>
    <property type="match status" value="1"/>
</dbReference>
<dbReference type="PANTHER" id="PTHR42878:SF14">
    <property type="entry name" value="OSMOLARITY TWO-COMPONENT SYSTEM PROTEIN SSK1"/>
    <property type="match status" value="1"/>
</dbReference>
<protein>
    <recommendedName>
        <fullName evidence="2">histidine kinase</fullName>
        <ecNumber evidence="2">2.7.13.3</ecNumber>
    </recommendedName>
</protein>
<dbReference type="PRINTS" id="PR00344">
    <property type="entry name" value="BCTRLSENSOR"/>
</dbReference>
<name>A0ABS0FB78_9FLAO</name>
<accession>A0ABS0FB78</accession>
<feature type="domain" description="Histidine kinase" evidence="5">
    <location>
        <begin position="528"/>
        <end position="748"/>
    </location>
</feature>
<keyword evidence="4 6" id="KW-0418">Kinase</keyword>
<sequence length="748" mass="85378">MSEEIKIKDGLYKIRPAGRHIITIGRDLIKDKYAAIVELVKNSYDADSPYCKVSLLPYEREIVKGEEVVLLKGIKVIIQDKGHGMSFETVTDKWMVPSTDDKLYRETSPGGRIMQGKKGIGRYSASVIGDDMVLQTIDETGDLTTLYLIWDHFEKAKYLSDVDVLIENFRTSKSSGTEIIIVGDENHLNEWTTKQIQNLKFELKKLIPPKDEDEFLVEKTDDFEIQLEIGDFSFGEGYCNYTETIEPYPLFDFFDYRISGSVDKKGLASLKFENKRIKNAPVENLNSFEISLNIDSDDSRSKGFYCGNVKFDFRVFDRDASSIDGLIERGLKDPTTGQYVGRREARIILDKFNGIGVYRNGFRIRPLGDAGFDWLELDKQRVQNPSLKVGSDQVIGFIHIGSEDESGLIEKSARDGLKENAQYSGLIQIAKNVLKELENRRYAYRQSVGLGRSNRDIDEKIKVLYNFVDLQEKIDKELDSLGIEKSKRENINKLISDKEKKNNKIADELKQVIALYQGQATVGKIINVVLHEGRKPLGYFKNQIPLIKEWSEELQSTFSQELLDKISDRLSVIDEQGKIFINLFGKLDPLSAKKRTNKRDFNVRQVIENVKNVFLSELNSQNIEFDIDCDINLSSFGWKEDFYIVFTNLVDNSLYWFQNITDRQKKISFKVYEDDDLLIIEYRDNGSGIEKHLIESEIIFEPEFSNKIGGGTGLGLAIAGEAIGRNDGDLKAIYSETGAFFKVEITLQ</sequence>
<evidence type="ECO:0000313" key="7">
    <source>
        <dbReference type="Proteomes" id="UP000660070"/>
    </source>
</evidence>
<keyword evidence="3" id="KW-0808">Transferase</keyword>
<dbReference type="EMBL" id="JADPVI010000001">
    <property type="protein sequence ID" value="MBF8456978.1"/>
    <property type="molecule type" value="Genomic_DNA"/>
</dbReference>
<comment type="caution">
    <text evidence="6">The sequence shown here is derived from an EMBL/GenBank/DDBJ whole genome shotgun (WGS) entry which is preliminary data.</text>
</comment>
<dbReference type="InterPro" id="IPR004358">
    <property type="entry name" value="Sig_transdc_His_kin-like_C"/>
</dbReference>
<dbReference type="SMART" id="SM00387">
    <property type="entry name" value="HATPase_c"/>
    <property type="match status" value="1"/>
</dbReference>
<dbReference type="SUPFAM" id="SSF55874">
    <property type="entry name" value="ATPase domain of HSP90 chaperone/DNA topoisomerase II/histidine kinase"/>
    <property type="match status" value="2"/>
</dbReference>
<comment type="catalytic activity">
    <reaction evidence="1">
        <text>ATP + protein L-histidine = ADP + protein N-phospho-L-histidine.</text>
        <dbReference type="EC" id="2.7.13.3"/>
    </reaction>
</comment>
<dbReference type="PROSITE" id="PS50109">
    <property type="entry name" value="HIS_KIN"/>
    <property type="match status" value="1"/>
</dbReference>
<evidence type="ECO:0000256" key="2">
    <source>
        <dbReference type="ARBA" id="ARBA00012438"/>
    </source>
</evidence>
<keyword evidence="7" id="KW-1185">Reference proteome</keyword>
<evidence type="ECO:0000313" key="6">
    <source>
        <dbReference type="EMBL" id="MBF8456978.1"/>
    </source>
</evidence>
<dbReference type="EC" id="2.7.13.3" evidence="2"/>
<dbReference type="RefSeq" id="WP_196079458.1">
    <property type="nucleotide sequence ID" value="NZ_JADPVI010000001.1"/>
</dbReference>
<organism evidence="6 7">
    <name type="scientific">Kaistella gelatinilytica</name>
    <dbReference type="NCBI Taxonomy" id="2787636"/>
    <lineage>
        <taxon>Bacteria</taxon>
        <taxon>Pseudomonadati</taxon>
        <taxon>Bacteroidota</taxon>
        <taxon>Flavobacteriia</taxon>
        <taxon>Flavobacteriales</taxon>
        <taxon>Weeksellaceae</taxon>
        <taxon>Chryseobacterium group</taxon>
        <taxon>Kaistella</taxon>
    </lineage>
</organism>
<dbReference type="Proteomes" id="UP000660070">
    <property type="component" value="Unassembled WGS sequence"/>
</dbReference>
<dbReference type="InterPro" id="IPR036890">
    <property type="entry name" value="HATPase_C_sf"/>
</dbReference>
<evidence type="ECO:0000256" key="1">
    <source>
        <dbReference type="ARBA" id="ARBA00000085"/>
    </source>
</evidence>
<evidence type="ECO:0000256" key="3">
    <source>
        <dbReference type="ARBA" id="ARBA00022679"/>
    </source>
</evidence>
<gene>
    <name evidence="6" type="ORF">IV494_07245</name>
</gene>
<evidence type="ECO:0000259" key="5">
    <source>
        <dbReference type="PROSITE" id="PS50109"/>
    </source>
</evidence>
<dbReference type="InterPro" id="IPR050351">
    <property type="entry name" value="BphY/WalK/GraS-like"/>
</dbReference>
<proteinExistence type="predicted"/>
<dbReference type="InterPro" id="IPR005467">
    <property type="entry name" value="His_kinase_dom"/>
</dbReference>